<comment type="caution">
    <text evidence="1">The sequence shown here is derived from an EMBL/GenBank/DDBJ whole genome shotgun (WGS) entry which is preliminary data.</text>
</comment>
<evidence type="ECO:0000313" key="1">
    <source>
        <dbReference type="EMBL" id="KKL52264.1"/>
    </source>
</evidence>
<accession>A0A0F9CSU9</accession>
<dbReference type="AlphaFoldDB" id="A0A0F9CSU9"/>
<reference evidence="1" key="1">
    <citation type="journal article" date="2015" name="Nature">
        <title>Complex archaea that bridge the gap between prokaryotes and eukaryotes.</title>
        <authorList>
            <person name="Spang A."/>
            <person name="Saw J.H."/>
            <person name="Jorgensen S.L."/>
            <person name="Zaremba-Niedzwiedzka K."/>
            <person name="Martijn J."/>
            <person name="Lind A.E."/>
            <person name="van Eijk R."/>
            <person name="Schleper C."/>
            <person name="Guy L."/>
            <person name="Ettema T.J."/>
        </authorList>
    </citation>
    <scope>NUCLEOTIDE SEQUENCE</scope>
</reference>
<organism evidence="1">
    <name type="scientific">marine sediment metagenome</name>
    <dbReference type="NCBI Taxonomy" id="412755"/>
    <lineage>
        <taxon>unclassified sequences</taxon>
        <taxon>metagenomes</taxon>
        <taxon>ecological metagenomes</taxon>
    </lineage>
</organism>
<dbReference type="EMBL" id="LAZR01031958">
    <property type="protein sequence ID" value="KKL52264.1"/>
    <property type="molecule type" value="Genomic_DNA"/>
</dbReference>
<name>A0A0F9CSU9_9ZZZZ</name>
<protein>
    <submittedName>
        <fullName evidence="1">Uncharacterized protein</fullName>
    </submittedName>
</protein>
<proteinExistence type="predicted"/>
<gene>
    <name evidence="1" type="ORF">LCGC14_2287240</name>
</gene>
<sequence>MTQPTDAESHLYDRSDNPMINDQQAAIADASAGGSGATAGAFASASLRDETIDAVNLILAAMRKHGLIAD</sequence>